<dbReference type="PANTHER" id="PTHR40447">
    <property type="entry name" value="ANAEROBIC SULFITE REDUCTASE SUBUNIT A"/>
    <property type="match status" value="1"/>
</dbReference>
<keyword evidence="1" id="KW-0479">Metal-binding</keyword>
<dbReference type="Gene3D" id="1.10.1060.10">
    <property type="entry name" value="Alpha-helical ferredoxin"/>
    <property type="match status" value="1"/>
</dbReference>
<dbReference type="PROSITE" id="PS51379">
    <property type="entry name" value="4FE4S_FER_2"/>
    <property type="match status" value="2"/>
</dbReference>
<gene>
    <name evidence="5" type="ORF">BLTE_14900</name>
</gene>
<evidence type="ECO:0000313" key="5">
    <source>
        <dbReference type="EMBL" id="BBF92805.1"/>
    </source>
</evidence>
<dbReference type="KEGG" id="blag:BLTE_14900"/>
<evidence type="ECO:0000256" key="1">
    <source>
        <dbReference type="ARBA" id="ARBA00022723"/>
    </source>
</evidence>
<dbReference type="PROSITE" id="PS00198">
    <property type="entry name" value="4FE4S_FER_1"/>
    <property type="match status" value="2"/>
</dbReference>
<dbReference type="InterPro" id="IPR009051">
    <property type="entry name" value="Helical_ferredxn"/>
</dbReference>
<evidence type="ECO:0000256" key="2">
    <source>
        <dbReference type="ARBA" id="ARBA00023004"/>
    </source>
</evidence>
<sequence>MDAILQKESLGRWIAKLQERGEVYAPEFVEDAWEFTKVERGASVELDHTNTVLPAKGFVFPQREVLYRFRIENGKTPELTDTELSVKPMVVFGVRPCDGRATVRNDRVFTCGVSDPYYQARRDSVVFIGLACNAPPSPNCFCVAVGGSPCSEDGLDVLMTDLDGRYHVKALTDKGRDVVNAASDLFQAATAADRNEVSNAQVAALEYPQRSISAMDLVVAALKRNFESPLWDQLARTCIGCGACTYLCPTCHCFDINDEVTSKSPLTGARVRTWDNCQFPDFTMHSSGHNPREDTGARLRQRICHKLLYFVETHNMQQCTGCGRCITHCPVGIDIVRIANVMEEGVWQ</sequence>
<dbReference type="RefSeq" id="WP_126398954.1">
    <property type="nucleotide sequence ID" value="NZ_AP018907.1"/>
</dbReference>
<dbReference type="SUPFAM" id="SSF46548">
    <property type="entry name" value="alpha-helical ferredoxin"/>
    <property type="match status" value="1"/>
</dbReference>
<protein>
    <submittedName>
        <fullName evidence="5">4Fe-4S ferredoxin</fullName>
    </submittedName>
</protein>
<dbReference type="GO" id="GO:0051536">
    <property type="term" value="F:iron-sulfur cluster binding"/>
    <property type="evidence" value="ECO:0007669"/>
    <property type="project" value="UniProtKB-KW"/>
</dbReference>
<feature type="domain" description="4Fe-4S ferredoxin-type" evidence="4">
    <location>
        <begin position="310"/>
        <end position="341"/>
    </location>
</feature>
<evidence type="ECO:0000256" key="3">
    <source>
        <dbReference type="ARBA" id="ARBA00023014"/>
    </source>
</evidence>
<keyword evidence="6" id="KW-1185">Reference proteome</keyword>
<reference evidence="5 6" key="1">
    <citation type="submission" date="2018-08" db="EMBL/GenBank/DDBJ databases">
        <title>Complete genome sequencing of Blastochloris tepida GI.</title>
        <authorList>
            <person name="Tsukatani Y."/>
            <person name="Mori H."/>
        </authorList>
    </citation>
    <scope>NUCLEOTIDE SEQUENCE [LARGE SCALE GENOMIC DNA]</scope>
    <source>
        <strain evidence="5 6">GI</strain>
    </source>
</reference>
<dbReference type="InterPro" id="IPR017900">
    <property type="entry name" value="4Fe4S_Fe_S_CS"/>
</dbReference>
<dbReference type="PANTHER" id="PTHR40447:SF1">
    <property type="entry name" value="ANAEROBIC SULFITE REDUCTASE SUBUNIT A"/>
    <property type="match status" value="1"/>
</dbReference>
<keyword evidence="2" id="KW-0408">Iron</keyword>
<dbReference type="OrthoDB" id="9765258at2"/>
<dbReference type="GO" id="GO:0046872">
    <property type="term" value="F:metal ion binding"/>
    <property type="evidence" value="ECO:0007669"/>
    <property type="project" value="UniProtKB-KW"/>
</dbReference>
<dbReference type="Proteomes" id="UP000266934">
    <property type="component" value="Chromosome"/>
</dbReference>
<dbReference type="Pfam" id="PF17179">
    <property type="entry name" value="Fer4_22"/>
    <property type="match status" value="1"/>
</dbReference>
<keyword evidence="3" id="KW-0411">Iron-sulfur</keyword>
<name>A0A348FZS2_9HYPH</name>
<proteinExistence type="predicted"/>
<dbReference type="EMBL" id="AP018907">
    <property type="protein sequence ID" value="BBF92805.1"/>
    <property type="molecule type" value="Genomic_DNA"/>
</dbReference>
<dbReference type="AlphaFoldDB" id="A0A348FZS2"/>
<evidence type="ECO:0000259" key="4">
    <source>
        <dbReference type="PROSITE" id="PS51379"/>
    </source>
</evidence>
<accession>A0A348FZS2</accession>
<feature type="domain" description="4Fe-4S ferredoxin-type" evidence="4">
    <location>
        <begin position="227"/>
        <end position="259"/>
    </location>
</feature>
<organism evidence="5 6">
    <name type="scientific">Blastochloris tepida</name>
    <dbReference type="NCBI Taxonomy" id="2233851"/>
    <lineage>
        <taxon>Bacteria</taxon>
        <taxon>Pseudomonadati</taxon>
        <taxon>Pseudomonadota</taxon>
        <taxon>Alphaproteobacteria</taxon>
        <taxon>Hyphomicrobiales</taxon>
        <taxon>Blastochloridaceae</taxon>
        <taxon>Blastochloris</taxon>
    </lineage>
</organism>
<dbReference type="InterPro" id="IPR017896">
    <property type="entry name" value="4Fe4S_Fe-S-bd"/>
</dbReference>
<evidence type="ECO:0000313" key="6">
    <source>
        <dbReference type="Proteomes" id="UP000266934"/>
    </source>
</evidence>